<dbReference type="SUPFAM" id="SSF51182">
    <property type="entry name" value="RmlC-like cupins"/>
    <property type="match status" value="1"/>
</dbReference>
<sequence length="116" mass="12914">QSDRGNTKWTTLFSSQLAAVIASCPPKSKAPCTFSEAGIASFLAAHRHTQAEIYYILCGRGTVTIENVEYEVTPGTTVFIPGDAEHAVRNEGVEELRWLYVFPGKFEDVVYSFRHE</sequence>
<dbReference type="InterPro" id="IPR011051">
    <property type="entry name" value="RmlC_Cupin_sf"/>
</dbReference>
<evidence type="ECO:0000313" key="4">
    <source>
        <dbReference type="Proteomes" id="UP000800235"/>
    </source>
</evidence>
<dbReference type="GO" id="GO:0046872">
    <property type="term" value="F:metal ion binding"/>
    <property type="evidence" value="ECO:0007669"/>
    <property type="project" value="UniProtKB-KW"/>
</dbReference>
<dbReference type="InterPro" id="IPR051610">
    <property type="entry name" value="GPI/OXD"/>
</dbReference>
<dbReference type="AlphaFoldDB" id="A0A9P4NL74"/>
<name>A0A9P4NL74_9PEZI</name>
<feature type="non-terminal residue" evidence="3">
    <location>
        <position position="1"/>
    </location>
</feature>
<dbReference type="Gene3D" id="2.60.120.10">
    <property type="entry name" value="Jelly Rolls"/>
    <property type="match status" value="1"/>
</dbReference>
<dbReference type="EMBL" id="MU007068">
    <property type="protein sequence ID" value="KAF2425741.1"/>
    <property type="molecule type" value="Genomic_DNA"/>
</dbReference>
<dbReference type="InterPro" id="IPR014710">
    <property type="entry name" value="RmlC-like_jellyroll"/>
</dbReference>
<evidence type="ECO:0000313" key="3">
    <source>
        <dbReference type="EMBL" id="KAF2425741.1"/>
    </source>
</evidence>
<organism evidence="3 4">
    <name type="scientific">Tothia fuscella</name>
    <dbReference type="NCBI Taxonomy" id="1048955"/>
    <lineage>
        <taxon>Eukaryota</taxon>
        <taxon>Fungi</taxon>
        <taxon>Dikarya</taxon>
        <taxon>Ascomycota</taxon>
        <taxon>Pezizomycotina</taxon>
        <taxon>Dothideomycetes</taxon>
        <taxon>Pleosporomycetidae</taxon>
        <taxon>Venturiales</taxon>
        <taxon>Cylindrosympodiaceae</taxon>
        <taxon>Tothia</taxon>
    </lineage>
</organism>
<feature type="domain" description="Cupin type-2" evidence="2">
    <location>
        <begin position="45"/>
        <end position="102"/>
    </location>
</feature>
<dbReference type="PANTHER" id="PTHR35848">
    <property type="entry name" value="OXALATE-BINDING PROTEIN"/>
    <property type="match status" value="1"/>
</dbReference>
<dbReference type="OrthoDB" id="445803at2759"/>
<protein>
    <submittedName>
        <fullName evidence="3">RmlC-like cupin</fullName>
    </submittedName>
</protein>
<dbReference type="Pfam" id="PF07883">
    <property type="entry name" value="Cupin_2"/>
    <property type="match status" value="1"/>
</dbReference>
<gene>
    <name evidence="3" type="ORF">EJ08DRAFT_576750</name>
</gene>
<dbReference type="Proteomes" id="UP000800235">
    <property type="component" value="Unassembled WGS sequence"/>
</dbReference>
<proteinExistence type="predicted"/>
<evidence type="ECO:0000256" key="1">
    <source>
        <dbReference type="ARBA" id="ARBA00022723"/>
    </source>
</evidence>
<accession>A0A9P4NL74</accession>
<dbReference type="PANTHER" id="PTHR35848:SF6">
    <property type="entry name" value="CUPIN TYPE-2 DOMAIN-CONTAINING PROTEIN"/>
    <property type="match status" value="1"/>
</dbReference>
<keyword evidence="4" id="KW-1185">Reference proteome</keyword>
<dbReference type="InterPro" id="IPR013096">
    <property type="entry name" value="Cupin_2"/>
</dbReference>
<keyword evidence="1" id="KW-0479">Metal-binding</keyword>
<evidence type="ECO:0000259" key="2">
    <source>
        <dbReference type="Pfam" id="PF07883"/>
    </source>
</evidence>
<feature type="non-terminal residue" evidence="3">
    <location>
        <position position="116"/>
    </location>
</feature>
<comment type="caution">
    <text evidence="3">The sequence shown here is derived from an EMBL/GenBank/DDBJ whole genome shotgun (WGS) entry which is preliminary data.</text>
</comment>
<reference evidence="3" key="1">
    <citation type="journal article" date="2020" name="Stud. Mycol.">
        <title>101 Dothideomycetes genomes: a test case for predicting lifestyles and emergence of pathogens.</title>
        <authorList>
            <person name="Haridas S."/>
            <person name="Albert R."/>
            <person name="Binder M."/>
            <person name="Bloem J."/>
            <person name="Labutti K."/>
            <person name="Salamov A."/>
            <person name="Andreopoulos B."/>
            <person name="Baker S."/>
            <person name="Barry K."/>
            <person name="Bills G."/>
            <person name="Bluhm B."/>
            <person name="Cannon C."/>
            <person name="Castanera R."/>
            <person name="Culley D."/>
            <person name="Daum C."/>
            <person name="Ezra D."/>
            <person name="Gonzalez J."/>
            <person name="Henrissat B."/>
            <person name="Kuo A."/>
            <person name="Liang C."/>
            <person name="Lipzen A."/>
            <person name="Lutzoni F."/>
            <person name="Magnuson J."/>
            <person name="Mondo S."/>
            <person name="Nolan M."/>
            <person name="Ohm R."/>
            <person name="Pangilinan J."/>
            <person name="Park H.-J."/>
            <person name="Ramirez L."/>
            <person name="Alfaro M."/>
            <person name="Sun H."/>
            <person name="Tritt A."/>
            <person name="Yoshinaga Y."/>
            <person name="Zwiers L.-H."/>
            <person name="Turgeon B."/>
            <person name="Goodwin S."/>
            <person name="Spatafora J."/>
            <person name="Crous P."/>
            <person name="Grigoriev I."/>
        </authorList>
    </citation>
    <scope>NUCLEOTIDE SEQUENCE</scope>
    <source>
        <strain evidence="3">CBS 130266</strain>
    </source>
</reference>